<evidence type="ECO:0000256" key="9">
    <source>
        <dbReference type="ARBA" id="ARBA00023116"/>
    </source>
</evidence>
<dbReference type="OrthoDB" id="9762933at2"/>
<evidence type="ECO:0000259" key="17">
    <source>
        <dbReference type="Pfam" id="PF12637"/>
    </source>
</evidence>
<keyword evidence="8 14" id="KW-0560">Oxidoreductase</keyword>
<evidence type="ECO:0000256" key="5">
    <source>
        <dbReference type="ARBA" id="ARBA00022628"/>
    </source>
</evidence>
<accession>A0A172T201</accession>
<dbReference type="NCBIfam" id="TIGR02504">
    <property type="entry name" value="NrdJ_Z"/>
    <property type="match status" value="1"/>
</dbReference>
<dbReference type="PATRIC" id="fig|93466.3.peg.597"/>
<dbReference type="EC" id="1.17.4.1" evidence="3 14"/>
<dbReference type="PANTHER" id="PTHR43371">
    <property type="entry name" value="VITAMIN B12-DEPENDENT RIBONUCLEOTIDE REDUCTASE"/>
    <property type="match status" value="1"/>
</dbReference>
<evidence type="ECO:0000256" key="7">
    <source>
        <dbReference type="ARBA" id="ARBA00022741"/>
    </source>
</evidence>
<keyword evidence="11 14" id="KW-0170">Cobalt</keyword>
<comment type="cofactor">
    <cofactor evidence="1 14">
        <name>adenosylcob(III)alamin</name>
        <dbReference type="ChEBI" id="CHEBI:18408"/>
    </cofactor>
</comment>
<feature type="domain" description="Ribonucleotide reductase large subunit N-terminal" evidence="15">
    <location>
        <begin position="19"/>
        <end position="108"/>
    </location>
</feature>
<dbReference type="EMBL" id="CP011393">
    <property type="protein sequence ID" value="ANE41035.1"/>
    <property type="molecule type" value="Genomic_DNA"/>
</dbReference>
<dbReference type="Pfam" id="PF00317">
    <property type="entry name" value="Ribonuc_red_lgN"/>
    <property type="match status" value="1"/>
</dbReference>
<dbReference type="PRINTS" id="PR01183">
    <property type="entry name" value="RIBORDTASEM1"/>
</dbReference>
<evidence type="ECO:0000256" key="10">
    <source>
        <dbReference type="ARBA" id="ARBA00023157"/>
    </source>
</evidence>
<evidence type="ECO:0000256" key="1">
    <source>
        <dbReference type="ARBA" id="ARBA00001922"/>
    </source>
</evidence>
<evidence type="ECO:0000256" key="12">
    <source>
        <dbReference type="ARBA" id="ARBA00025437"/>
    </source>
</evidence>
<evidence type="ECO:0000256" key="2">
    <source>
        <dbReference type="ARBA" id="ARBA00007405"/>
    </source>
</evidence>
<sequence>MSSVYSTLNKFIDYWKNIEPSKNAYKILSERYFLKTPSGEYLETKWSDICHRVARVIATAELVNNPAMESKSDSEKLDEVKFWEETFYNFLLSRIFIPNSPTLFNAGMGVRHELLWKPIEQMTLEDYWEIYNSRNHLHMLSACFVVPVEDSIEGIFDAVKEYALITKAGGGIGSNFSRLRPKGSFVAGTHGQASGPVSFMHVFNSAVGVVEQGYRRRGALMGILNIDHPDIEEFITAKEGNDGEKVLKFFNISVGITMPREELLKLYMEDGEIELKHPKCNTTRKVKVRELLKKMAKNAWKTGDPGLAFLSEMNKYYAMYPEMVIESTNPCGEIGLAPYEACNLGSIDVAKFYLNGKFDWEAFGEATRLAVRFLDNVIDVNVFPLEKITKAVKDSRRIGLGIMGFADLLYLLDIPYDSPEGRQFAADMTAFMAIQGHSESNRLAKEKGNFPLFEKSRYYREEGFAPFAMGISKFDDELRQVLSESKYGKRNVAVLTIAPTGSISNIADTSSGLEPNFLLAYVRYMNKHDGGKEALFYVNKVLEQKLDKEILERIKDRLVEKGSLKDIPEVPEHIKRVFVTAMDISPMDHLLMQDAFQRYVDNNISKTINMPNSATEEDVLNIYLEALKLNIRGLTIYRDGSLQTQVLTSAKNLKTKDAPKVQFFVLDEKHKLRPKPRKDTLRSVTRKFKTESGTTYITVSFDDNGEAVEIFLSNGTELAEAIGRLSSIALRAGVSAEEILEQLRKVKGTYTPALAKEIKNAIDDFVELWGETPAETIDTFVIDGTAKTAEEIEKFVTANGLQWAEGYYVDADGNTYCPSCLSKNSIIKQEGCTSCRKCGWSKCS</sequence>
<keyword evidence="7 14" id="KW-0547">Nucleotide-binding</keyword>
<keyword evidence="6 14" id="KW-0237">DNA synthesis</keyword>
<evidence type="ECO:0000256" key="11">
    <source>
        <dbReference type="ARBA" id="ARBA00023285"/>
    </source>
</evidence>
<reference evidence="18 19" key="1">
    <citation type="submission" date="2014-08" db="EMBL/GenBank/DDBJ databases">
        <title>Fervidobacterium pennivorans DYC genome.</title>
        <authorList>
            <person name="Wushke S."/>
        </authorList>
    </citation>
    <scope>NUCLEOTIDE SEQUENCE [LARGE SCALE GENOMIC DNA]</scope>
    <source>
        <strain evidence="18 19">DYC</strain>
    </source>
</reference>
<dbReference type="SUPFAM" id="SSF51998">
    <property type="entry name" value="PFL-like glycyl radical enzymes"/>
    <property type="match status" value="1"/>
</dbReference>
<dbReference type="CDD" id="cd02888">
    <property type="entry name" value="RNR_II_dimer"/>
    <property type="match status" value="1"/>
</dbReference>
<dbReference type="Pfam" id="PF12637">
    <property type="entry name" value="TSCPD"/>
    <property type="match status" value="1"/>
</dbReference>
<comment type="catalytic activity">
    <reaction evidence="13 14">
        <text>a 2'-deoxyribonucleoside 5'-diphosphate + [thioredoxin]-disulfide + H2O = a ribonucleoside 5'-diphosphate + [thioredoxin]-dithiol</text>
        <dbReference type="Rhea" id="RHEA:23252"/>
        <dbReference type="Rhea" id="RHEA-COMP:10698"/>
        <dbReference type="Rhea" id="RHEA-COMP:10700"/>
        <dbReference type="ChEBI" id="CHEBI:15377"/>
        <dbReference type="ChEBI" id="CHEBI:29950"/>
        <dbReference type="ChEBI" id="CHEBI:50058"/>
        <dbReference type="ChEBI" id="CHEBI:57930"/>
        <dbReference type="ChEBI" id="CHEBI:73316"/>
        <dbReference type="EC" id="1.17.4.1"/>
    </reaction>
</comment>
<dbReference type="GO" id="GO:0071897">
    <property type="term" value="P:DNA biosynthetic process"/>
    <property type="evidence" value="ECO:0007669"/>
    <property type="project" value="UniProtKB-KW"/>
</dbReference>
<dbReference type="GO" id="GO:0004748">
    <property type="term" value="F:ribonucleoside-diphosphate reductase activity, thioredoxin disulfide as acceptor"/>
    <property type="evidence" value="ECO:0007669"/>
    <property type="project" value="UniProtKB-EC"/>
</dbReference>
<dbReference type="InterPro" id="IPR008926">
    <property type="entry name" value="RNR_R1-su_N"/>
</dbReference>
<proteinExistence type="inferred from homology"/>
<dbReference type="AlphaFoldDB" id="A0A172T201"/>
<evidence type="ECO:0000256" key="3">
    <source>
        <dbReference type="ARBA" id="ARBA00012274"/>
    </source>
</evidence>
<dbReference type="Gene3D" id="3.20.70.20">
    <property type="match status" value="1"/>
</dbReference>
<gene>
    <name evidence="18" type="ORF">JM64_02735</name>
</gene>
<evidence type="ECO:0000256" key="4">
    <source>
        <dbReference type="ARBA" id="ARBA00014409"/>
    </source>
</evidence>
<evidence type="ECO:0000313" key="19">
    <source>
        <dbReference type="Proteomes" id="UP000077096"/>
    </source>
</evidence>
<evidence type="ECO:0000259" key="15">
    <source>
        <dbReference type="Pfam" id="PF00317"/>
    </source>
</evidence>
<dbReference type="Pfam" id="PF02867">
    <property type="entry name" value="Ribonuc_red_lgC"/>
    <property type="match status" value="1"/>
</dbReference>
<protein>
    <recommendedName>
        <fullName evidence="4 14">Vitamin B12-dependent ribonucleotide reductase</fullName>
        <ecNumber evidence="3 14">1.17.4.1</ecNumber>
    </recommendedName>
</protein>
<feature type="domain" description="TSCPD" evidence="17">
    <location>
        <begin position="675"/>
        <end position="762"/>
    </location>
</feature>
<organism evidence="18 19">
    <name type="scientific">Fervidobacterium pennivorans</name>
    <dbReference type="NCBI Taxonomy" id="93466"/>
    <lineage>
        <taxon>Bacteria</taxon>
        <taxon>Thermotogati</taxon>
        <taxon>Thermotogota</taxon>
        <taxon>Thermotogae</taxon>
        <taxon>Thermotogales</taxon>
        <taxon>Fervidobacteriaceae</taxon>
        <taxon>Fervidobacterium</taxon>
    </lineage>
</organism>
<dbReference type="UniPathway" id="UPA00326"/>
<dbReference type="GO" id="GO:0031419">
    <property type="term" value="F:cobalamin binding"/>
    <property type="evidence" value="ECO:0007669"/>
    <property type="project" value="UniProtKB-KW"/>
</dbReference>
<dbReference type="InterPro" id="IPR013344">
    <property type="entry name" value="RNR_NrdJ/NrdZ"/>
</dbReference>
<name>A0A172T201_FERPE</name>
<keyword evidence="10" id="KW-1015">Disulfide bond</keyword>
<dbReference type="InterPro" id="IPR013509">
    <property type="entry name" value="RNR_lsu_N"/>
</dbReference>
<feature type="domain" description="Ribonucleotide reductase large subunit C-terminal" evidence="16">
    <location>
        <begin position="141"/>
        <end position="637"/>
    </location>
</feature>
<dbReference type="Proteomes" id="UP000077096">
    <property type="component" value="Chromosome"/>
</dbReference>
<dbReference type="KEGG" id="fng:JM64_02735"/>
<dbReference type="PANTHER" id="PTHR43371:SF1">
    <property type="entry name" value="RIBONUCLEOSIDE-DIPHOSPHATE REDUCTASE"/>
    <property type="match status" value="1"/>
</dbReference>
<dbReference type="GO" id="GO:0005524">
    <property type="term" value="F:ATP binding"/>
    <property type="evidence" value="ECO:0007669"/>
    <property type="project" value="InterPro"/>
</dbReference>
<comment type="similarity">
    <text evidence="2 14">Belongs to the ribonucleoside diphosphate reductase class-2 family.</text>
</comment>
<evidence type="ECO:0000313" key="18">
    <source>
        <dbReference type="EMBL" id="ANE41035.1"/>
    </source>
</evidence>
<dbReference type="InterPro" id="IPR050862">
    <property type="entry name" value="RdRp_reductase_class-2"/>
</dbReference>
<evidence type="ECO:0000256" key="8">
    <source>
        <dbReference type="ARBA" id="ARBA00023002"/>
    </source>
</evidence>
<dbReference type="InterPro" id="IPR024434">
    <property type="entry name" value="TSCPD_dom"/>
</dbReference>
<comment type="function">
    <text evidence="12 14">Catalyzes the reduction of ribonucleotides to deoxyribonucleotides. May function to provide a pool of deoxyribonucleotide precursors for DNA repair during oxygen limitation and/or for immediate growth after restoration of oxygen.</text>
</comment>
<evidence type="ECO:0000256" key="6">
    <source>
        <dbReference type="ARBA" id="ARBA00022634"/>
    </source>
</evidence>
<keyword evidence="5 14" id="KW-0846">Cobalamin</keyword>
<dbReference type="SUPFAM" id="SSF48168">
    <property type="entry name" value="R1 subunit of ribonucleotide reductase, N-terminal domain"/>
    <property type="match status" value="1"/>
</dbReference>
<evidence type="ECO:0000256" key="13">
    <source>
        <dbReference type="ARBA" id="ARBA00047754"/>
    </source>
</evidence>
<evidence type="ECO:0000259" key="16">
    <source>
        <dbReference type="Pfam" id="PF02867"/>
    </source>
</evidence>
<dbReference type="GO" id="GO:0009263">
    <property type="term" value="P:deoxyribonucleotide biosynthetic process"/>
    <property type="evidence" value="ECO:0007669"/>
    <property type="project" value="UniProtKB-KW"/>
</dbReference>
<keyword evidence="9" id="KW-0215">Deoxyribonucleotide synthesis</keyword>
<evidence type="ECO:0000256" key="14">
    <source>
        <dbReference type="RuleBase" id="RU364064"/>
    </source>
</evidence>
<dbReference type="InterPro" id="IPR000788">
    <property type="entry name" value="RNR_lg_C"/>
</dbReference>